<dbReference type="EMBL" id="CSBK01003299">
    <property type="protein sequence ID" value="CPA78499.1"/>
    <property type="molecule type" value="Genomic_DNA"/>
</dbReference>
<accession>A0A655ADF7</accession>
<reference evidence="3 4" key="2">
    <citation type="submission" date="2015-03" db="EMBL/GenBank/DDBJ databases">
        <authorList>
            <consortium name="Pathogen Informatics"/>
        </authorList>
    </citation>
    <scope>NUCLEOTIDE SEQUENCE [LARGE SCALE GENOMIC DNA]</scope>
    <source>
        <strain evidence="1 4">Bir 172</strain>
        <strain evidence="3">N09902308</strain>
    </source>
</reference>
<proteinExistence type="predicted"/>
<evidence type="ECO:0000313" key="3">
    <source>
        <dbReference type="Proteomes" id="UP000039021"/>
    </source>
</evidence>
<organism evidence="1 4">
    <name type="scientific">Mycobacterium tuberculosis</name>
    <dbReference type="NCBI Taxonomy" id="1773"/>
    <lineage>
        <taxon>Bacteria</taxon>
        <taxon>Bacillati</taxon>
        <taxon>Actinomycetota</taxon>
        <taxon>Actinomycetes</taxon>
        <taxon>Mycobacteriales</taxon>
        <taxon>Mycobacteriaceae</taxon>
        <taxon>Mycobacterium</taxon>
        <taxon>Mycobacterium tuberculosis complex</taxon>
    </lineage>
</organism>
<dbReference type="EMBL" id="CNGE01000552">
    <property type="protein sequence ID" value="CKS96866.1"/>
    <property type="molecule type" value="Genomic_DNA"/>
</dbReference>
<evidence type="ECO:0000313" key="2">
    <source>
        <dbReference type="EMBL" id="CPA78499.1"/>
    </source>
</evidence>
<evidence type="ECO:0000313" key="4">
    <source>
        <dbReference type="Proteomes" id="UP000048948"/>
    </source>
</evidence>
<name>A0A655ADF7_MYCTX</name>
<dbReference type="Proteomes" id="UP000048948">
    <property type="component" value="Unassembled WGS sequence"/>
</dbReference>
<dbReference type="AlphaFoldDB" id="A0A655ADF7"/>
<evidence type="ECO:0000313" key="1">
    <source>
        <dbReference type="EMBL" id="CKS96866.1"/>
    </source>
</evidence>
<gene>
    <name evidence="2" type="ORF">ERS007739_04842</name>
    <name evidence="1" type="ORF">ERS027646_02759</name>
</gene>
<dbReference type="Proteomes" id="UP000039021">
    <property type="component" value="Unassembled WGS sequence"/>
</dbReference>
<reference evidence="2" key="1">
    <citation type="submission" date="2015-03" db="EMBL/GenBank/DDBJ databases">
        <authorList>
            <consortium name="Pathogen Informatics"/>
            <person name="Murphy D."/>
        </authorList>
    </citation>
    <scope>NUCLEOTIDE SEQUENCE</scope>
    <source>
        <strain evidence="2">N09902308</strain>
    </source>
</reference>
<sequence length="50" mass="5840">MVTRQQIDRKADHAHGFQGLTDYLWRELIVFEDVTGDYDEFGAHIGGQRF</sequence>
<protein>
    <submittedName>
        <fullName evidence="1">Uncharacterized protein</fullName>
    </submittedName>
</protein>